<dbReference type="InterPro" id="IPR054347">
    <property type="entry name" value="TOTE_primase"/>
</dbReference>
<dbReference type="Proteomes" id="UP001596298">
    <property type="component" value="Unassembled WGS sequence"/>
</dbReference>
<feature type="region of interest" description="Disordered" evidence="2">
    <location>
        <begin position="284"/>
        <end position="305"/>
    </location>
</feature>
<feature type="compositionally biased region" description="Polar residues" evidence="2">
    <location>
        <begin position="293"/>
        <end position="303"/>
    </location>
</feature>
<evidence type="ECO:0000313" key="5">
    <source>
        <dbReference type="Proteomes" id="UP001596298"/>
    </source>
</evidence>
<evidence type="ECO:0000259" key="3">
    <source>
        <dbReference type="Pfam" id="PF22548"/>
    </source>
</evidence>
<evidence type="ECO:0000313" key="4">
    <source>
        <dbReference type="EMBL" id="MFC6705622.1"/>
    </source>
</evidence>
<dbReference type="EMBL" id="JBHSWH010000001">
    <property type="protein sequence ID" value="MFC6705622.1"/>
    <property type="molecule type" value="Genomic_DNA"/>
</dbReference>
<protein>
    <recommendedName>
        <fullName evidence="3">TOTE conflict system primase domain-containing protein</fullName>
    </recommendedName>
</protein>
<feature type="coiled-coil region" evidence="1">
    <location>
        <begin position="1"/>
        <end position="28"/>
    </location>
</feature>
<evidence type="ECO:0000256" key="1">
    <source>
        <dbReference type="SAM" id="Coils"/>
    </source>
</evidence>
<feature type="domain" description="TOTE conflict system primase" evidence="3">
    <location>
        <begin position="56"/>
        <end position="275"/>
    </location>
</feature>
<organism evidence="4 5">
    <name type="scientific">Flexivirga alba</name>
    <dbReference type="NCBI Taxonomy" id="702742"/>
    <lineage>
        <taxon>Bacteria</taxon>
        <taxon>Bacillati</taxon>
        <taxon>Actinomycetota</taxon>
        <taxon>Actinomycetes</taxon>
        <taxon>Micrococcales</taxon>
        <taxon>Dermacoccaceae</taxon>
        <taxon>Flexivirga</taxon>
    </lineage>
</organism>
<keyword evidence="5" id="KW-1185">Reference proteome</keyword>
<sequence>MPDHEREIDALRQENARLRRLLKLTDAELTPTRGMQGAWFDQAPGSIDAHAPPEAKVAFYAALFAARRDVYAVRWENERHGTSGWVPAVEGGWRKRTSEAPRYLPLTPEVLAAHLSGKIHIGLYPMLAGNQTCWLAADFDGTAAMLDALAYLKAARAVNAPAALEISRSGVGAHVWIFFTGPVGAAAARKLGTALVREAIAIRGRMDLSCYDRLFPSQDVLPGRGPGNLIAAPLHGRSRQLGATVFLDLATLEPCVDQWEYLSTLDRLTPDQVDKLAARLHEPQLGPRVTRTHPAQSTQTQPRSAPIVHVRLSGGVSIPAAELSPALYAALKHAASTYNPEF</sequence>
<proteinExistence type="predicted"/>
<name>A0ABW2AFE2_9MICO</name>
<dbReference type="Pfam" id="PF22548">
    <property type="entry name" value="AEP-TOTE"/>
    <property type="match status" value="1"/>
</dbReference>
<evidence type="ECO:0000256" key="2">
    <source>
        <dbReference type="SAM" id="MobiDB-lite"/>
    </source>
</evidence>
<dbReference type="RefSeq" id="WP_382400923.1">
    <property type="nucleotide sequence ID" value="NZ_JBHSWH010000001.1"/>
</dbReference>
<gene>
    <name evidence="4" type="ORF">ACFQDH_10185</name>
</gene>
<reference evidence="5" key="1">
    <citation type="journal article" date="2019" name="Int. J. Syst. Evol. Microbiol.">
        <title>The Global Catalogue of Microorganisms (GCM) 10K type strain sequencing project: providing services to taxonomists for standard genome sequencing and annotation.</title>
        <authorList>
            <consortium name="The Broad Institute Genomics Platform"/>
            <consortium name="The Broad Institute Genome Sequencing Center for Infectious Disease"/>
            <person name="Wu L."/>
            <person name="Ma J."/>
        </authorList>
    </citation>
    <scope>NUCLEOTIDE SEQUENCE [LARGE SCALE GENOMIC DNA]</scope>
    <source>
        <strain evidence="5">CCUG 58127</strain>
    </source>
</reference>
<keyword evidence="1" id="KW-0175">Coiled coil</keyword>
<comment type="caution">
    <text evidence="4">The sequence shown here is derived from an EMBL/GenBank/DDBJ whole genome shotgun (WGS) entry which is preliminary data.</text>
</comment>
<accession>A0ABW2AFE2</accession>